<name>A0A212K8V6_9DELT</name>
<accession>A0A212K8V6</accession>
<keyword evidence="1" id="KW-0732">Signal</keyword>
<dbReference type="EMBL" id="FLUQ01000004">
    <property type="protein sequence ID" value="SBW08130.1"/>
    <property type="molecule type" value="Genomic_DNA"/>
</dbReference>
<sequence length="368" mass="39445">MKKILLLALLILAFPAQEAWAKGCSCGSVQAIVTMAHMQTVQAVNAVTAAEAASIRSEILLAAQNIIGTIKTESATIVRAIIALKESNVVALKGQAVAGEAMKTEDMYGKAAQPAGLCGASSVGAGIQLGAQAGREIHGTMREKQLAYSNTPGARPVEFLNRVLADEHPTEKETVDALFPLESTLTEDQVAQAHESIKTLANPRPLPVVTDSQKSTPAGQTYAAAKKIHEARLAAVMESLNNHVVYHAPTLPEDVTTWAQNQWSEAGGNGTPPGIVDGKLSEAGLYKLLSQMRVGNPNWFMQVSAATDSGLLRELVVMQAFQFELARKNTELLDRLTFIASMDYLTRMESSTGKEMNDLYTRMVGAQQ</sequence>
<organism evidence="2">
    <name type="scientific">uncultured delta proteobacterium</name>
    <dbReference type="NCBI Taxonomy" id="34034"/>
    <lineage>
        <taxon>Bacteria</taxon>
        <taxon>Deltaproteobacteria</taxon>
        <taxon>environmental samples</taxon>
    </lineage>
</organism>
<evidence type="ECO:0000256" key="1">
    <source>
        <dbReference type="SAM" id="SignalP"/>
    </source>
</evidence>
<proteinExistence type="predicted"/>
<evidence type="ECO:0000313" key="2">
    <source>
        <dbReference type="EMBL" id="SBW08130.1"/>
    </source>
</evidence>
<feature type="chain" id="PRO_5012194351" description="Lipoprotein" evidence="1">
    <location>
        <begin position="22"/>
        <end position="368"/>
    </location>
</feature>
<feature type="signal peptide" evidence="1">
    <location>
        <begin position="1"/>
        <end position="21"/>
    </location>
</feature>
<dbReference type="AlphaFoldDB" id="A0A212K8V6"/>
<evidence type="ECO:0008006" key="3">
    <source>
        <dbReference type="Google" id="ProtNLM"/>
    </source>
</evidence>
<protein>
    <recommendedName>
        <fullName evidence="3">Lipoprotein</fullName>
    </recommendedName>
</protein>
<reference evidence="2" key="1">
    <citation type="submission" date="2016-04" db="EMBL/GenBank/DDBJ databases">
        <authorList>
            <person name="Evans L.H."/>
            <person name="Alamgir A."/>
            <person name="Owens N."/>
            <person name="Weber N.D."/>
            <person name="Virtaneva K."/>
            <person name="Barbian K."/>
            <person name="Babar A."/>
            <person name="Rosenke K."/>
        </authorList>
    </citation>
    <scope>NUCLEOTIDE SEQUENCE</scope>
    <source>
        <strain evidence="2">86</strain>
    </source>
</reference>
<gene>
    <name evidence="2" type="ORF">KL86DPRO_40025</name>
</gene>